<feature type="region of interest" description="Disordered" evidence="1">
    <location>
        <begin position="135"/>
        <end position="155"/>
    </location>
</feature>
<dbReference type="Proteomes" id="UP001174936">
    <property type="component" value="Unassembled WGS sequence"/>
</dbReference>
<dbReference type="GO" id="GO:0003700">
    <property type="term" value="F:DNA-binding transcription factor activity"/>
    <property type="evidence" value="ECO:0007669"/>
    <property type="project" value="InterPro"/>
</dbReference>
<organism evidence="3 4">
    <name type="scientific">Cercophora newfieldiana</name>
    <dbReference type="NCBI Taxonomy" id="92897"/>
    <lineage>
        <taxon>Eukaryota</taxon>
        <taxon>Fungi</taxon>
        <taxon>Dikarya</taxon>
        <taxon>Ascomycota</taxon>
        <taxon>Pezizomycotina</taxon>
        <taxon>Sordariomycetes</taxon>
        <taxon>Sordariomycetidae</taxon>
        <taxon>Sordariales</taxon>
        <taxon>Lasiosphaeriaceae</taxon>
        <taxon>Cercophora</taxon>
    </lineage>
</organism>
<gene>
    <name evidence="3" type="ORF">B0T16DRAFT_461875</name>
</gene>
<dbReference type="CDD" id="cd14687">
    <property type="entry name" value="bZIP_ATF2"/>
    <property type="match status" value="1"/>
</dbReference>
<evidence type="ECO:0000256" key="1">
    <source>
        <dbReference type="SAM" id="MobiDB-lite"/>
    </source>
</evidence>
<dbReference type="InterPro" id="IPR004827">
    <property type="entry name" value="bZIP"/>
</dbReference>
<dbReference type="Pfam" id="PF00170">
    <property type="entry name" value="bZIP_1"/>
    <property type="match status" value="1"/>
</dbReference>
<dbReference type="AlphaFoldDB" id="A0AA39XX22"/>
<reference evidence="3" key="1">
    <citation type="submission" date="2023-06" db="EMBL/GenBank/DDBJ databases">
        <title>Genome-scale phylogeny and comparative genomics of the fungal order Sordariales.</title>
        <authorList>
            <consortium name="Lawrence Berkeley National Laboratory"/>
            <person name="Hensen N."/>
            <person name="Bonometti L."/>
            <person name="Westerberg I."/>
            <person name="Brannstrom I.O."/>
            <person name="Guillou S."/>
            <person name="Cros-Aarteil S."/>
            <person name="Calhoun S."/>
            <person name="Haridas S."/>
            <person name="Kuo A."/>
            <person name="Mondo S."/>
            <person name="Pangilinan J."/>
            <person name="Riley R."/>
            <person name="Labutti K."/>
            <person name="Andreopoulos B."/>
            <person name="Lipzen A."/>
            <person name="Chen C."/>
            <person name="Yanf M."/>
            <person name="Daum C."/>
            <person name="Ng V."/>
            <person name="Clum A."/>
            <person name="Steindorff A."/>
            <person name="Ohm R."/>
            <person name="Martin F."/>
            <person name="Silar P."/>
            <person name="Natvig D."/>
            <person name="Lalanne C."/>
            <person name="Gautier V."/>
            <person name="Ament-Velasquez S.L."/>
            <person name="Kruys A."/>
            <person name="Hutchinson M.I."/>
            <person name="Powell A.J."/>
            <person name="Barry K."/>
            <person name="Miller A.N."/>
            <person name="Grigoriev I.V."/>
            <person name="Debuchy R."/>
            <person name="Gladieux P."/>
            <person name="Thoren M.H."/>
            <person name="Johannesson H."/>
        </authorList>
    </citation>
    <scope>NUCLEOTIDE SEQUENCE</scope>
    <source>
        <strain evidence="3">SMH2532-1</strain>
    </source>
</reference>
<dbReference type="EMBL" id="JAULSV010000006">
    <property type="protein sequence ID" value="KAK0641848.1"/>
    <property type="molecule type" value="Genomic_DNA"/>
</dbReference>
<evidence type="ECO:0000313" key="3">
    <source>
        <dbReference type="EMBL" id="KAK0641848.1"/>
    </source>
</evidence>
<feature type="compositionally biased region" description="Basic and acidic residues" evidence="1">
    <location>
        <begin position="186"/>
        <end position="195"/>
    </location>
</feature>
<sequence length="337" mass="36959">MAAATDAPAPTVDDDDDTAAAPVALFFPANPSLLPEAWTGLGFGLGHDGSSNSWTPAPTFSFDHHGNSFPHSLDPTMRLAPGDAFSPTALFCHDNFIVGMPAPFGQNICVRCGNELAAANSTFWSADTRDPNPLGYPSMASFPSPDPSPSRIASLSHPDTWQARLPAHSMYPFNNREETPNKAMERGIGQRRDSGPSHSSMRQQEEEPTHSEWRSHAHGVAVMSPTSPLSPRSWTAELGGGDMWTSVATKERNRLSATRYRERTHKATKNLEAESQHNEIHNRSLRACFDELREEVLALKTEILRQSNCNCPLMRHYMAAEAQKIVVSMVDSGHQAM</sequence>
<dbReference type="InterPro" id="IPR046347">
    <property type="entry name" value="bZIP_sf"/>
</dbReference>
<evidence type="ECO:0000259" key="2">
    <source>
        <dbReference type="PROSITE" id="PS00036"/>
    </source>
</evidence>
<dbReference type="Gene3D" id="1.20.5.170">
    <property type="match status" value="1"/>
</dbReference>
<protein>
    <recommendedName>
        <fullName evidence="2">BZIP domain-containing protein</fullName>
    </recommendedName>
</protein>
<dbReference type="PROSITE" id="PS00036">
    <property type="entry name" value="BZIP_BASIC"/>
    <property type="match status" value="1"/>
</dbReference>
<comment type="caution">
    <text evidence="3">The sequence shown here is derived from an EMBL/GenBank/DDBJ whole genome shotgun (WGS) entry which is preliminary data.</text>
</comment>
<evidence type="ECO:0000313" key="4">
    <source>
        <dbReference type="Proteomes" id="UP001174936"/>
    </source>
</evidence>
<dbReference type="SUPFAM" id="SSF57959">
    <property type="entry name" value="Leucine zipper domain"/>
    <property type="match status" value="1"/>
</dbReference>
<name>A0AA39XX22_9PEZI</name>
<feature type="compositionally biased region" description="Basic and acidic residues" evidence="1">
    <location>
        <begin position="203"/>
        <end position="214"/>
    </location>
</feature>
<feature type="domain" description="BZIP" evidence="2">
    <location>
        <begin position="250"/>
        <end position="263"/>
    </location>
</feature>
<proteinExistence type="predicted"/>
<accession>A0AA39XX22</accession>
<keyword evidence="4" id="KW-1185">Reference proteome</keyword>
<feature type="region of interest" description="Disordered" evidence="1">
    <location>
        <begin position="186"/>
        <end position="214"/>
    </location>
</feature>